<name>A0ABT0IMG0_9HYPH</name>
<feature type="compositionally biased region" description="Basic residues" evidence="1">
    <location>
        <begin position="70"/>
        <end position="79"/>
    </location>
</feature>
<organism evidence="2 3">
    <name type="scientific">Neorhizobium turbinariae</name>
    <dbReference type="NCBI Taxonomy" id="2937795"/>
    <lineage>
        <taxon>Bacteria</taxon>
        <taxon>Pseudomonadati</taxon>
        <taxon>Pseudomonadota</taxon>
        <taxon>Alphaproteobacteria</taxon>
        <taxon>Hyphomicrobiales</taxon>
        <taxon>Rhizobiaceae</taxon>
        <taxon>Rhizobium/Agrobacterium group</taxon>
        <taxon>Neorhizobium</taxon>
    </lineage>
</organism>
<comment type="caution">
    <text evidence="2">The sequence shown here is derived from an EMBL/GenBank/DDBJ whole genome shotgun (WGS) entry which is preliminary data.</text>
</comment>
<proteinExistence type="predicted"/>
<gene>
    <name evidence="2" type="ORF">M0654_03605</name>
</gene>
<accession>A0ABT0IMG0</accession>
<evidence type="ECO:0000256" key="1">
    <source>
        <dbReference type="SAM" id="MobiDB-lite"/>
    </source>
</evidence>
<reference evidence="2 3" key="1">
    <citation type="submission" date="2022-04" db="EMBL/GenBank/DDBJ databases">
        <title>Rhizobium coralii sp. nov., isolated from coral Turbinaria peltata.</title>
        <authorList>
            <person name="Sun H."/>
        </authorList>
    </citation>
    <scope>NUCLEOTIDE SEQUENCE [LARGE SCALE GENOMIC DNA]</scope>
    <source>
        <strain evidence="2 3">NTR19</strain>
    </source>
</reference>
<dbReference type="RefSeq" id="WP_248681875.1">
    <property type="nucleotide sequence ID" value="NZ_JALPRY010000004.1"/>
</dbReference>
<dbReference type="Proteomes" id="UP001202827">
    <property type="component" value="Unassembled WGS sequence"/>
</dbReference>
<keyword evidence="3" id="KW-1185">Reference proteome</keyword>
<feature type="compositionally biased region" description="Basic and acidic residues" evidence="1">
    <location>
        <begin position="80"/>
        <end position="90"/>
    </location>
</feature>
<dbReference type="EMBL" id="JALPRY010000004">
    <property type="protein sequence ID" value="MCK8779065.1"/>
    <property type="molecule type" value="Genomic_DNA"/>
</dbReference>
<feature type="region of interest" description="Disordered" evidence="1">
    <location>
        <begin position="41"/>
        <end position="95"/>
    </location>
</feature>
<evidence type="ECO:0000313" key="2">
    <source>
        <dbReference type="EMBL" id="MCK8779065.1"/>
    </source>
</evidence>
<protein>
    <submittedName>
        <fullName evidence="2">Uncharacterized protein</fullName>
    </submittedName>
</protein>
<evidence type="ECO:0000313" key="3">
    <source>
        <dbReference type="Proteomes" id="UP001202827"/>
    </source>
</evidence>
<sequence>MTQILNVTRNEDGQYQVSDASGHLVDGPFETNAAAWRALDRLDHENNAPPKMPKNKKVLWGKPEQAKKGEKGKKARRRDKQAQPKQEHRLKVNAAKAPGWIRGVAAAKFDPAGQRKYRDDKLGTFGAASPVKRIDPAEYLAAKARGEA</sequence>